<dbReference type="GO" id="GO:0006281">
    <property type="term" value="P:DNA repair"/>
    <property type="evidence" value="ECO:0007669"/>
    <property type="project" value="TreeGrafter"/>
</dbReference>
<dbReference type="Proteomes" id="UP000298061">
    <property type="component" value="Unassembled WGS sequence"/>
</dbReference>
<sequence>MDSDQEMHSDTEPITLSFSAKGKGKAVDRMARVAALDDETLPWVEKYRPATLDDVVSHKDITSTIEKFIEKNRLPHLLFYGPPGTGKTSTILAVARRIYGNDYRKQILELNASDERGIDVVRERIKQFAETRTLFSKGYKLIILDEADMMTTAAQAALRRVIEQYTKNVRFCIICNYVNKIIPAIQSRCTRFRFSPLPIVEVERRLDYVIQCENVKVTEDGKKALLKLSKGDMRRALNVLQACHAAYDTTGETEVYNCTGNPHPSDIETVVNSMLSDEFTTSYNMINALKTERGLALQDLLVGACEYIETIDFPPPARVYLLDHMATTEYRLSSGASEKIQLTALLGACKNAVELAAKGKA</sequence>
<dbReference type="Pfam" id="PF08542">
    <property type="entry name" value="Rep_fac_C"/>
    <property type="match status" value="1"/>
</dbReference>
<dbReference type="GO" id="GO:0003677">
    <property type="term" value="F:DNA binding"/>
    <property type="evidence" value="ECO:0007669"/>
    <property type="project" value="InterPro"/>
</dbReference>
<evidence type="ECO:0000256" key="3">
    <source>
        <dbReference type="ARBA" id="ARBA00022705"/>
    </source>
</evidence>
<keyword evidence="4" id="KW-0547">Nucleotide-binding</keyword>
<comment type="similarity">
    <text evidence="2">Belongs to the activator 1 small subunits family.</text>
</comment>
<keyword evidence="5" id="KW-0067">ATP-binding</keyword>
<name>A0A4Y9ZSX6_9AGAM</name>
<comment type="caution">
    <text evidence="9">The sequence shown here is derived from an EMBL/GenBank/DDBJ whole genome shotgun (WGS) entry which is preliminary data.</text>
</comment>
<dbReference type="InterPro" id="IPR047854">
    <property type="entry name" value="RFC_lid"/>
</dbReference>
<dbReference type="GO" id="GO:0005663">
    <property type="term" value="C:DNA replication factor C complex"/>
    <property type="evidence" value="ECO:0007669"/>
    <property type="project" value="TreeGrafter"/>
</dbReference>
<dbReference type="InterPro" id="IPR008921">
    <property type="entry name" value="DNA_pol3_clamp-load_cplx_C"/>
</dbReference>
<dbReference type="FunFam" id="1.20.272.10:FF:000004">
    <property type="entry name" value="Replication factor C subunit 5"/>
    <property type="match status" value="1"/>
</dbReference>
<dbReference type="GO" id="GO:0016887">
    <property type="term" value="F:ATP hydrolysis activity"/>
    <property type="evidence" value="ECO:0007669"/>
    <property type="project" value="InterPro"/>
</dbReference>
<dbReference type="InterPro" id="IPR013748">
    <property type="entry name" value="Rep_factorC_C"/>
</dbReference>
<evidence type="ECO:0000256" key="1">
    <source>
        <dbReference type="ARBA" id="ARBA00004123"/>
    </source>
</evidence>
<dbReference type="SMART" id="SM00382">
    <property type="entry name" value="AAA"/>
    <property type="match status" value="1"/>
</dbReference>
<proteinExistence type="inferred from homology"/>
<evidence type="ECO:0000259" key="8">
    <source>
        <dbReference type="SMART" id="SM00382"/>
    </source>
</evidence>
<dbReference type="GO" id="GO:0006271">
    <property type="term" value="P:DNA strand elongation involved in DNA replication"/>
    <property type="evidence" value="ECO:0007669"/>
    <property type="project" value="UniProtKB-ARBA"/>
</dbReference>
<dbReference type="PANTHER" id="PTHR11669">
    <property type="entry name" value="REPLICATION FACTOR C / DNA POLYMERASE III GAMMA-TAU SUBUNIT"/>
    <property type="match status" value="1"/>
</dbReference>
<dbReference type="GO" id="GO:0005524">
    <property type="term" value="F:ATP binding"/>
    <property type="evidence" value="ECO:0007669"/>
    <property type="project" value="UniProtKB-KW"/>
</dbReference>
<dbReference type="GO" id="GO:0031389">
    <property type="term" value="C:Rad17 RFC-like complex"/>
    <property type="evidence" value="ECO:0007669"/>
    <property type="project" value="TreeGrafter"/>
</dbReference>
<comment type="subcellular location">
    <subcellularLocation>
        <location evidence="1">Nucleus</location>
    </subcellularLocation>
</comment>
<dbReference type="Gene3D" id="1.10.8.60">
    <property type="match status" value="1"/>
</dbReference>
<protein>
    <recommendedName>
        <fullName evidence="7">Replication factor C subunit 3</fullName>
    </recommendedName>
</protein>
<dbReference type="InterPro" id="IPR003959">
    <property type="entry name" value="ATPase_AAA_core"/>
</dbReference>
<dbReference type="PANTHER" id="PTHR11669:SF9">
    <property type="entry name" value="REPLICATION FACTOR C SUBUNIT 5"/>
    <property type="match status" value="1"/>
</dbReference>
<reference evidence="9 10" key="1">
    <citation type="submission" date="2019-02" db="EMBL/GenBank/DDBJ databases">
        <title>Genome sequencing of the rare red list fungi Hericium alpestre (H. flagellum).</title>
        <authorList>
            <person name="Buettner E."/>
            <person name="Kellner H."/>
        </authorList>
    </citation>
    <scope>NUCLEOTIDE SEQUENCE [LARGE SCALE GENOMIC DNA]</scope>
    <source>
        <strain evidence="9 10">DSM 108284</strain>
    </source>
</reference>
<evidence type="ECO:0000256" key="4">
    <source>
        <dbReference type="ARBA" id="ARBA00022741"/>
    </source>
</evidence>
<dbReference type="EMBL" id="SFCI01000943">
    <property type="protein sequence ID" value="TFY77330.1"/>
    <property type="molecule type" value="Genomic_DNA"/>
</dbReference>
<evidence type="ECO:0000256" key="5">
    <source>
        <dbReference type="ARBA" id="ARBA00022840"/>
    </source>
</evidence>
<dbReference type="FunFam" id="3.40.50.300:FF:000129">
    <property type="entry name" value="Replication factor C subunit 5"/>
    <property type="match status" value="1"/>
</dbReference>
<keyword evidence="10" id="KW-1185">Reference proteome</keyword>
<keyword evidence="6" id="KW-0539">Nucleus</keyword>
<evidence type="ECO:0000256" key="6">
    <source>
        <dbReference type="ARBA" id="ARBA00023242"/>
    </source>
</evidence>
<dbReference type="InterPro" id="IPR027417">
    <property type="entry name" value="P-loop_NTPase"/>
</dbReference>
<evidence type="ECO:0000313" key="9">
    <source>
        <dbReference type="EMBL" id="TFY77330.1"/>
    </source>
</evidence>
<keyword evidence="3" id="KW-0235">DNA replication</keyword>
<dbReference type="STRING" id="135208.A0A4Y9ZSX6"/>
<dbReference type="AlphaFoldDB" id="A0A4Y9ZSX6"/>
<dbReference type="SUPFAM" id="SSF52540">
    <property type="entry name" value="P-loop containing nucleoside triphosphate hydrolases"/>
    <property type="match status" value="1"/>
</dbReference>
<evidence type="ECO:0000256" key="7">
    <source>
        <dbReference type="ARBA" id="ARBA00070184"/>
    </source>
</evidence>
<dbReference type="InterPro" id="IPR050238">
    <property type="entry name" value="DNA_Rep/Repair_Clamp_Loader"/>
</dbReference>
<evidence type="ECO:0000256" key="2">
    <source>
        <dbReference type="ARBA" id="ARBA00005378"/>
    </source>
</evidence>
<dbReference type="FunFam" id="1.10.8.60:FF:000028">
    <property type="entry name" value="Replication factor C subunit 5"/>
    <property type="match status" value="1"/>
</dbReference>
<evidence type="ECO:0000313" key="10">
    <source>
        <dbReference type="Proteomes" id="UP000298061"/>
    </source>
</evidence>
<dbReference type="Gene3D" id="3.40.50.300">
    <property type="entry name" value="P-loop containing nucleotide triphosphate hydrolases"/>
    <property type="match status" value="1"/>
</dbReference>
<dbReference type="InterPro" id="IPR003593">
    <property type="entry name" value="AAA+_ATPase"/>
</dbReference>
<dbReference type="OrthoDB" id="4199794at2759"/>
<gene>
    <name evidence="9" type="ORF">EWM64_g6685</name>
</gene>
<organism evidence="9 10">
    <name type="scientific">Hericium alpestre</name>
    <dbReference type="NCBI Taxonomy" id="135208"/>
    <lineage>
        <taxon>Eukaryota</taxon>
        <taxon>Fungi</taxon>
        <taxon>Dikarya</taxon>
        <taxon>Basidiomycota</taxon>
        <taxon>Agaricomycotina</taxon>
        <taxon>Agaricomycetes</taxon>
        <taxon>Russulales</taxon>
        <taxon>Hericiaceae</taxon>
        <taxon>Hericium</taxon>
    </lineage>
</organism>
<dbReference type="GO" id="GO:0031390">
    <property type="term" value="C:Ctf18 RFC-like complex"/>
    <property type="evidence" value="ECO:0007669"/>
    <property type="project" value="TreeGrafter"/>
</dbReference>
<dbReference type="Pfam" id="PF00004">
    <property type="entry name" value="AAA"/>
    <property type="match status" value="1"/>
</dbReference>
<dbReference type="CDD" id="cd00009">
    <property type="entry name" value="AAA"/>
    <property type="match status" value="1"/>
</dbReference>
<dbReference type="CDD" id="cd18140">
    <property type="entry name" value="HLD_clamp_RFC"/>
    <property type="match status" value="1"/>
</dbReference>
<dbReference type="NCBIfam" id="NF001679">
    <property type="entry name" value="PRK00440.1"/>
    <property type="match status" value="1"/>
</dbReference>
<feature type="domain" description="AAA+ ATPase" evidence="8">
    <location>
        <begin position="73"/>
        <end position="200"/>
    </location>
</feature>
<dbReference type="Gene3D" id="1.20.272.10">
    <property type="match status" value="1"/>
</dbReference>
<dbReference type="GO" id="GO:0031391">
    <property type="term" value="C:Elg1 RFC-like complex"/>
    <property type="evidence" value="ECO:0007669"/>
    <property type="project" value="TreeGrafter"/>
</dbReference>
<dbReference type="SUPFAM" id="SSF48019">
    <property type="entry name" value="post-AAA+ oligomerization domain-like"/>
    <property type="match status" value="1"/>
</dbReference>
<dbReference type="GO" id="GO:0003689">
    <property type="term" value="F:DNA clamp loader activity"/>
    <property type="evidence" value="ECO:0007669"/>
    <property type="project" value="TreeGrafter"/>
</dbReference>
<accession>A0A4Y9ZSX6</accession>